<keyword evidence="5" id="KW-1185">Reference proteome</keyword>
<dbReference type="STRING" id="1299998.AUL39_10455"/>
<dbReference type="InterPro" id="IPR048574">
    <property type="entry name" value="RUBY_RBDX"/>
</dbReference>
<evidence type="ECO:0000256" key="2">
    <source>
        <dbReference type="ARBA" id="ARBA00023002"/>
    </source>
</evidence>
<dbReference type="SUPFAM" id="SSF57802">
    <property type="entry name" value="Rubredoxin-like"/>
    <property type="match status" value="1"/>
</dbReference>
<dbReference type="Pfam" id="PF01613">
    <property type="entry name" value="Flavin_Reduct"/>
    <property type="match status" value="1"/>
</dbReference>
<dbReference type="GO" id="GO:0010181">
    <property type="term" value="F:FMN binding"/>
    <property type="evidence" value="ECO:0007669"/>
    <property type="project" value="InterPro"/>
</dbReference>
<dbReference type="AlphaFoldDB" id="A0A124EGJ9"/>
<dbReference type="SUPFAM" id="SSF50475">
    <property type="entry name" value="FMN-binding split barrel"/>
    <property type="match status" value="1"/>
</dbReference>
<gene>
    <name evidence="4" type="ORF">AUL39_10455</name>
</gene>
<comment type="cofactor">
    <cofactor evidence="1">
        <name>Fe(3+)</name>
        <dbReference type="ChEBI" id="CHEBI:29034"/>
    </cofactor>
</comment>
<dbReference type="PANTHER" id="PTHR30466:SF1">
    <property type="entry name" value="FMN REDUCTASE (NADH) RUTF"/>
    <property type="match status" value="1"/>
</dbReference>
<evidence type="ECO:0000313" key="4">
    <source>
        <dbReference type="EMBL" id="KUH57718.1"/>
    </source>
</evidence>
<dbReference type="GO" id="GO:0042602">
    <property type="term" value="F:riboflavin reductase (NADPH) activity"/>
    <property type="evidence" value="ECO:0007669"/>
    <property type="project" value="TreeGrafter"/>
</dbReference>
<dbReference type="OrthoDB" id="3176898at2"/>
<reference evidence="4 5" key="1">
    <citation type="submission" date="2015-12" db="EMBL/GenBank/DDBJ databases">
        <title>Draft Genome Sequence of Olsenella scatoligenes SK9K4T; a Producer of 3-Methylindole- (skatole) and 4-Methylphenol- (p-cresol) Isolated from Pig Feces.</title>
        <authorList>
            <person name="Li X."/>
            <person name="Borg B."/>
            <person name="Canibe N."/>
        </authorList>
    </citation>
    <scope>NUCLEOTIDE SEQUENCE [LARGE SCALE GENOMIC DNA]</scope>
    <source>
        <strain evidence="4 5">SK9K4</strain>
    </source>
</reference>
<dbReference type="Gene3D" id="2.30.110.10">
    <property type="entry name" value="Electron Transport, Fmn-binding Protein, Chain A"/>
    <property type="match status" value="1"/>
</dbReference>
<dbReference type="SMART" id="SM00903">
    <property type="entry name" value="Flavin_Reduct"/>
    <property type="match status" value="1"/>
</dbReference>
<keyword evidence="2" id="KW-0560">Oxidoreductase</keyword>
<dbReference type="PROSITE" id="PS50903">
    <property type="entry name" value="RUBREDOXIN_LIKE"/>
    <property type="match status" value="1"/>
</dbReference>
<dbReference type="Pfam" id="PF21349">
    <property type="entry name" value="RUBY_RBDX"/>
    <property type="match status" value="1"/>
</dbReference>
<dbReference type="InterPro" id="IPR024934">
    <property type="entry name" value="Rubredoxin-like_dom"/>
</dbReference>
<comment type="caution">
    <text evidence="4">The sequence shown here is derived from an EMBL/GenBank/DDBJ whole genome shotgun (WGS) entry which is preliminary data.</text>
</comment>
<feature type="domain" description="Rubredoxin-like" evidence="3">
    <location>
        <begin position="182"/>
        <end position="220"/>
    </location>
</feature>
<proteinExistence type="predicted"/>
<dbReference type="EMBL" id="LOJF01000012">
    <property type="protein sequence ID" value="KUH57718.1"/>
    <property type="molecule type" value="Genomic_DNA"/>
</dbReference>
<dbReference type="RefSeq" id="WP_059056038.1">
    <property type="nucleotide sequence ID" value="NZ_LOJF01000012.1"/>
</dbReference>
<evidence type="ECO:0000256" key="1">
    <source>
        <dbReference type="ARBA" id="ARBA00001965"/>
    </source>
</evidence>
<evidence type="ECO:0000259" key="3">
    <source>
        <dbReference type="PROSITE" id="PS50903"/>
    </source>
</evidence>
<dbReference type="PANTHER" id="PTHR30466">
    <property type="entry name" value="FLAVIN REDUCTASE"/>
    <property type="match status" value="1"/>
</dbReference>
<accession>A0A124EGJ9</accession>
<sequence>MDAKAMFSFSYGLYVVSANDGENVGACLINTALQVTGDPLQVAITLNKQNHTTQVVKAAEHFTLTVVSKTADMPFIGRFGFKSSADVDKFEGITTKTSLLFDPYTPEHACAMVCCAVVNTIDLGTHVMFIGEVCDAERVSDEEPMTYAYYHSVLKGKTPPKASSYIEGEDPTKPVVPVSAPKHHFRCNICGYVYETTDEELPADFRCPVCGVGPENFTKID</sequence>
<dbReference type="Gene3D" id="2.20.28.10">
    <property type="match status" value="1"/>
</dbReference>
<organism evidence="4 5">
    <name type="scientific">Tractidigestivibacter scatoligenes</name>
    <name type="common">Olsenella scatoligenes</name>
    <dbReference type="NCBI Taxonomy" id="1299998"/>
    <lineage>
        <taxon>Bacteria</taxon>
        <taxon>Bacillati</taxon>
        <taxon>Actinomycetota</taxon>
        <taxon>Coriobacteriia</taxon>
        <taxon>Coriobacteriales</taxon>
        <taxon>Atopobiaceae</taxon>
        <taxon>Tractidigestivibacter</taxon>
    </lineage>
</organism>
<name>A0A124EGJ9_TRASO</name>
<dbReference type="InterPro" id="IPR012349">
    <property type="entry name" value="Split_barrel_FMN-bd"/>
</dbReference>
<evidence type="ECO:0000313" key="5">
    <source>
        <dbReference type="Proteomes" id="UP000054078"/>
    </source>
</evidence>
<dbReference type="Proteomes" id="UP000054078">
    <property type="component" value="Unassembled WGS sequence"/>
</dbReference>
<dbReference type="GO" id="GO:0005506">
    <property type="term" value="F:iron ion binding"/>
    <property type="evidence" value="ECO:0007669"/>
    <property type="project" value="InterPro"/>
</dbReference>
<dbReference type="InterPro" id="IPR002563">
    <property type="entry name" value="Flavin_Rdtase-like_dom"/>
</dbReference>
<protein>
    <recommendedName>
        <fullName evidence="3">Rubredoxin-like domain-containing protein</fullName>
    </recommendedName>
</protein>
<dbReference type="InterPro" id="IPR050268">
    <property type="entry name" value="NADH-dep_flavin_reductase"/>
</dbReference>